<evidence type="ECO:0000313" key="7">
    <source>
        <dbReference type="Proteomes" id="UP000571950"/>
    </source>
</evidence>
<dbReference type="Gene3D" id="1.10.357.10">
    <property type="entry name" value="Tetracycline Repressor, domain 2"/>
    <property type="match status" value="1"/>
</dbReference>
<dbReference type="AlphaFoldDB" id="A0A7W6BKX0"/>
<evidence type="ECO:0000259" key="5">
    <source>
        <dbReference type="PROSITE" id="PS50977"/>
    </source>
</evidence>
<keyword evidence="2 4" id="KW-0238">DNA-binding</keyword>
<dbReference type="SUPFAM" id="SSF46689">
    <property type="entry name" value="Homeodomain-like"/>
    <property type="match status" value="1"/>
</dbReference>
<dbReference type="PANTHER" id="PTHR30055:SF234">
    <property type="entry name" value="HTH-TYPE TRANSCRIPTIONAL REGULATOR BETI"/>
    <property type="match status" value="1"/>
</dbReference>
<dbReference type="RefSeq" id="WP_188072452.1">
    <property type="nucleotide sequence ID" value="NZ_BSPS01000141.1"/>
</dbReference>
<dbReference type="Pfam" id="PF00440">
    <property type="entry name" value="TetR_N"/>
    <property type="match status" value="1"/>
</dbReference>
<keyword evidence="1" id="KW-0805">Transcription regulation</keyword>
<gene>
    <name evidence="6" type="ORF">GGR43_002665</name>
</gene>
<dbReference type="GO" id="GO:0000976">
    <property type="term" value="F:transcription cis-regulatory region binding"/>
    <property type="evidence" value="ECO:0007669"/>
    <property type="project" value="TreeGrafter"/>
</dbReference>
<evidence type="ECO:0000256" key="3">
    <source>
        <dbReference type="ARBA" id="ARBA00023163"/>
    </source>
</evidence>
<dbReference type="InterPro" id="IPR036271">
    <property type="entry name" value="Tet_transcr_reg_TetR-rel_C_sf"/>
</dbReference>
<dbReference type="InterPro" id="IPR041474">
    <property type="entry name" value="NicS_C"/>
</dbReference>
<dbReference type="PROSITE" id="PS50977">
    <property type="entry name" value="HTH_TETR_2"/>
    <property type="match status" value="1"/>
</dbReference>
<reference evidence="6 7" key="1">
    <citation type="submission" date="2020-08" db="EMBL/GenBank/DDBJ databases">
        <title>Genomic Encyclopedia of Type Strains, Phase IV (KMG-IV): sequencing the most valuable type-strain genomes for metagenomic binning, comparative biology and taxonomic classification.</title>
        <authorList>
            <person name="Goeker M."/>
        </authorList>
    </citation>
    <scope>NUCLEOTIDE SEQUENCE [LARGE SCALE GENOMIC DNA]</scope>
    <source>
        <strain evidence="6 7">DSM 26189</strain>
    </source>
</reference>
<name>A0A7W6BKX0_9SPHN</name>
<feature type="domain" description="HTH tetR-type" evidence="5">
    <location>
        <begin position="14"/>
        <end position="74"/>
    </location>
</feature>
<organism evidence="6 7">
    <name type="scientific">Sphingobium jiangsuense</name>
    <dbReference type="NCBI Taxonomy" id="870476"/>
    <lineage>
        <taxon>Bacteria</taxon>
        <taxon>Pseudomonadati</taxon>
        <taxon>Pseudomonadota</taxon>
        <taxon>Alphaproteobacteria</taxon>
        <taxon>Sphingomonadales</taxon>
        <taxon>Sphingomonadaceae</taxon>
        <taxon>Sphingobium</taxon>
    </lineage>
</organism>
<comment type="caution">
    <text evidence="6">The sequence shown here is derived from an EMBL/GenBank/DDBJ whole genome shotgun (WGS) entry which is preliminary data.</text>
</comment>
<evidence type="ECO:0000313" key="6">
    <source>
        <dbReference type="EMBL" id="MBB3926942.1"/>
    </source>
</evidence>
<keyword evidence="7" id="KW-1185">Reference proteome</keyword>
<evidence type="ECO:0000256" key="4">
    <source>
        <dbReference type="PROSITE-ProRule" id="PRU00335"/>
    </source>
</evidence>
<feature type="DNA-binding region" description="H-T-H motif" evidence="4">
    <location>
        <begin position="37"/>
        <end position="56"/>
    </location>
</feature>
<dbReference type="PANTHER" id="PTHR30055">
    <property type="entry name" value="HTH-TYPE TRANSCRIPTIONAL REGULATOR RUTR"/>
    <property type="match status" value="1"/>
</dbReference>
<sequence>MSGNRQVSRQPRGDATRQAILDAAERIFADLGYAAARLEDVAQLVGIRRPSIVYYFAAKQQLYDQVEADIFAAMHQFVLERMAGAGDPLERLLALLDAWLDFLVQRPTAARIIQRLVADLGPRGDNPVRFSETALRDIEAVVAEGVSTGQFRPVSAMHILNGIAAGALFYVCNAGQMGQTRAYDPADPDELERFRAMMHVLARAAVGQEAR</sequence>
<dbReference type="InterPro" id="IPR009057">
    <property type="entry name" value="Homeodomain-like_sf"/>
</dbReference>
<dbReference type="Pfam" id="PF17938">
    <property type="entry name" value="TetR_C_29"/>
    <property type="match status" value="1"/>
</dbReference>
<dbReference type="GO" id="GO:0003700">
    <property type="term" value="F:DNA-binding transcription factor activity"/>
    <property type="evidence" value="ECO:0007669"/>
    <property type="project" value="TreeGrafter"/>
</dbReference>
<dbReference type="Proteomes" id="UP000571950">
    <property type="component" value="Unassembled WGS sequence"/>
</dbReference>
<protein>
    <submittedName>
        <fullName evidence="6">TetR/AcrR family transcriptional regulator</fullName>
    </submittedName>
</protein>
<accession>A0A7W6BKX0</accession>
<keyword evidence="3" id="KW-0804">Transcription</keyword>
<dbReference type="InterPro" id="IPR001647">
    <property type="entry name" value="HTH_TetR"/>
</dbReference>
<dbReference type="InterPro" id="IPR050109">
    <property type="entry name" value="HTH-type_TetR-like_transc_reg"/>
</dbReference>
<evidence type="ECO:0000256" key="2">
    <source>
        <dbReference type="ARBA" id="ARBA00023125"/>
    </source>
</evidence>
<proteinExistence type="predicted"/>
<dbReference type="EMBL" id="JACIDT010000009">
    <property type="protein sequence ID" value="MBB3926942.1"/>
    <property type="molecule type" value="Genomic_DNA"/>
</dbReference>
<evidence type="ECO:0000256" key="1">
    <source>
        <dbReference type="ARBA" id="ARBA00023015"/>
    </source>
</evidence>
<dbReference type="PRINTS" id="PR00455">
    <property type="entry name" value="HTHTETR"/>
</dbReference>
<dbReference type="SUPFAM" id="SSF48498">
    <property type="entry name" value="Tetracyclin repressor-like, C-terminal domain"/>
    <property type="match status" value="1"/>
</dbReference>